<name>A0A4R2GFB5_9BACT</name>
<keyword evidence="3 5" id="KW-0540">Nuclease</keyword>
<evidence type="ECO:0000256" key="4">
    <source>
        <dbReference type="ARBA" id="ARBA00022801"/>
    </source>
</evidence>
<evidence type="ECO:0000259" key="6">
    <source>
        <dbReference type="SMART" id="SM00732"/>
    </source>
</evidence>
<dbReference type="HAMAP" id="MF_00651">
    <property type="entry name" value="Nuclease_YqgF"/>
    <property type="match status" value="1"/>
</dbReference>
<evidence type="ECO:0000256" key="2">
    <source>
        <dbReference type="ARBA" id="ARBA00022517"/>
    </source>
</evidence>
<dbReference type="GO" id="GO:0016788">
    <property type="term" value="F:hydrolase activity, acting on ester bonds"/>
    <property type="evidence" value="ECO:0007669"/>
    <property type="project" value="UniProtKB-UniRule"/>
</dbReference>
<reference evidence="7 8" key="1">
    <citation type="submission" date="2019-03" db="EMBL/GenBank/DDBJ databases">
        <title>Genomic Encyclopedia of Type Strains, Phase IV (KMG-IV): sequencing the most valuable type-strain genomes for metagenomic binning, comparative biology and taxonomic classification.</title>
        <authorList>
            <person name="Goeker M."/>
        </authorList>
    </citation>
    <scope>NUCLEOTIDE SEQUENCE [LARGE SCALE GENOMIC DNA]</scope>
    <source>
        <strain evidence="7 8">DSM 24179</strain>
    </source>
</reference>
<dbReference type="PANTHER" id="PTHR33317:SF4">
    <property type="entry name" value="POLYNUCLEOTIDYL TRANSFERASE, RIBONUCLEASE H-LIKE SUPERFAMILY PROTEIN"/>
    <property type="match status" value="1"/>
</dbReference>
<evidence type="ECO:0000313" key="8">
    <source>
        <dbReference type="Proteomes" id="UP000295221"/>
    </source>
</evidence>
<protein>
    <recommendedName>
        <fullName evidence="5">Putative pre-16S rRNA nuclease</fullName>
        <ecNumber evidence="5">3.1.-.-</ecNumber>
    </recommendedName>
</protein>
<dbReference type="InterPro" id="IPR037027">
    <property type="entry name" value="YqgF/RNaseH-like_dom_sf"/>
</dbReference>
<dbReference type="InterPro" id="IPR006641">
    <property type="entry name" value="YqgF/RNaseH-like_dom"/>
</dbReference>
<comment type="subcellular location">
    <subcellularLocation>
        <location evidence="5">Cytoplasm</location>
    </subcellularLocation>
</comment>
<dbReference type="AlphaFoldDB" id="A0A4R2GFB5"/>
<dbReference type="RefSeq" id="WP_132434630.1">
    <property type="nucleotide sequence ID" value="NZ_SLWK01000012.1"/>
</dbReference>
<dbReference type="InterPro" id="IPR005227">
    <property type="entry name" value="YqgF"/>
</dbReference>
<dbReference type="Gene3D" id="3.30.420.140">
    <property type="entry name" value="YqgF/RNase H-like domain"/>
    <property type="match status" value="1"/>
</dbReference>
<dbReference type="Proteomes" id="UP000295221">
    <property type="component" value="Unassembled WGS sequence"/>
</dbReference>
<dbReference type="OrthoDB" id="9796140at2"/>
<dbReference type="CDD" id="cd16964">
    <property type="entry name" value="YqgF"/>
    <property type="match status" value="1"/>
</dbReference>
<keyword evidence="1 5" id="KW-0963">Cytoplasm</keyword>
<evidence type="ECO:0000256" key="5">
    <source>
        <dbReference type="HAMAP-Rule" id="MF_00651"/>
    </source>
</evidence>
<sequence length="137" mass="15419">MARVLAFDVGKKRVGIAATDPLQIIANGITTLQVHDVLPFLKEYLLKEEVELFVVGYARQANGEDSESMNYIRPFVNSLKNKFPQIPVKWVDERYTSQLALKAMIDGGMKKMARRDKAMVDKISATIILQSYLDGGR</sequence>
<dbReference type="EMBL" id="SLWK01000012">
    <property type="protein sequence ID" value="TCO06836.1"/>
    <property type="molecule type" value="Genomic_DNA"/>
</dbReference>
<dbReference type="EC" id="3.1.-.-" evidence="5"/>
<dbReference type="Pfam" id="PF03652">
    <property type="entry name" value="RuvX"/>
    <property type="match status" value="1"/>
</dbReference>
<dbReference type="InterPro" id="IPR012337">
    <property type="entry name" value="RNaseH-like_sf"/>
</dbReference>
<evidence type="ECO:0000313" key="7">
    <source>
        <dbReference type="EMBL" id="TCO06836.1"/>
    </source>
</evidence>
<accession>A0A4R2GFB5</accession>
<dbReference type="NCBIfam" id="TIGR00250">
    <property type="entry name" value="RNAse_H_YqgF"/>
    <property type="match status" value="1"/>
</dbReference>
<keyword evidence="2 5" id="KW-0690">Ribosome biogenesis</keyword>
<comment type="function">
    <text evidence="5">Could be a nuclease involved in processing of the 5'-end of pre-16S rRNA.</text>
</comment>
<dbReference type="GO" id="GO:0004518">
    <property type="term" value="F:nuclease activity"/>
    <property type="evidence" value="ECO:0007669"/>
    <property type="project" value="UniProtKB-KW"/>
</dbReference>
<keyword evidence="4 5" id="KW-0378">Hydrolase</keyword>
<evidence type="ECO:0000256" key="3">
    <source>
        <dbReference type="ARBA" id="ARBA00022722"/>
    </source>
</evidence>
<proteinExistence type="inferred from homology"/>
<dbReference type="GO" id="GO:0000967">
    <property type="term" value="P:rRNA 5'-end processing"/>
    <property type="evidence" value="ECO:0007669"/>
    <property type="project" value="UniProtKB-UniRule"/>
</dbReference>
<feature type="domain" description="YqgF/RNase H-like" evidence="6">
    <location>
        <begin position="2"/>
        <end position="100"/>
    </location>
</feature>
<keyword evidence="8" id="KW-1185">Reference proteome</keyword>
<dbReference type="GO" id="GO:0005829">
    <property type="term" value="C:cytosol"/>
    <property type="evidence" value="ECO:0007669"/>
    <property type="project" value="TreeGrafter"/>
</dbReference>
<gene>
    <name evidence="7" type="ORF">EV194_11260</name>
</gene>
<organism evidence="7 8">
    <name type="scientific">Natronoflexus pectinivorans</name>
    <dbReference type="NCBI Taxonomy" id="682526"/>
    <lineage>
        <taxon>Bacteria</taxon>
        <taxon>Pseudomonadati</taxon>
        <taxon>Bacteroidota</taxon>
        <taxon>Bacteroidia</taxon>
        <taxon>Marinilabiliales</taxon>
        <taxon>Marinilabiliaceae</taxon>
        <taxon>Natronoflexus</taxon>
    </lineage>
</organism>
<comment type="caution">
    <text evidence="7">The sequence shown here is derived from an EMBL/GenBank/DDBJ whole genome shotgun (WGS) entry which is preliminary data.</text>
</comment>
<evidence type="ECO:0000256" key="1">
    <source>
        <dbReference type="ARBA" id="ARBA00022490"/>
    </source>
</evidence>
<dbReference type="SMART" id="SM00732">
    <property type="entry name" value="YqgFc"/>
    <property type="match status" value="1"/>
</dbReference>
<dbReference type="SUPFAM" id="SSF53098">
    <property type="entry name" value="Ribonuclease H-like"/>
    <property type="match status" value="1"/>
</dbReference>
<dbReference type="PANTHER" id="PTHR33317">
    <property type="entry name" value="POLYNUCLEOTIDYL TRANSFERASE, RIBONUCLEASE H-LIKE SUPERFAMILY PROTEIN"/>
    <property type="match status" value="1"/>
</dbReference>
<comment type="similarity">
    <text evidence="5">Belongs to the YqgF HJR family.</text>
</comment>